<reference evidence="5" key="2">
    <citation type="submission" date="2023-05" db="EMBL/GenBank/DDBJ databases">
        <authorList>
            <consortium name="Lawrence Berkeley National Laboratory"/>
            <person name="Steindorff A."/>
            <person name="Hensen N."/>
            <person name="Bonometti L."/>
            <person name="Westerberg I."/>
            <person name="Brannstrom I.O."/>
            <person name="Guillou S."/>
            <person name="Cros-Aarteil S."/>
            <person name="Calhoun S."/>
            <person name="Haridas S."/>
            <person name="Kuo A."/>
            <person name="Mondo S."/>
            <person name="Pangilinan J."/>
            <person name="Riley R."/>
            <person name="Labutti K."/>
            <person name="Andreopoulos B."/>
            <person name="Lipzen A."/>
            <person name="Chen C."/>
            <person name="Yanf M."/>
            <person name="Daum C."/>
            <person name="Ng V."/>
            <person name="Clum A."/>
            <person name="Ohm R."/>
            <person name="Martin F."/>
            <person name="Silar P."/>
            <person name="Natvig D."/>
            <person name="Lalanne C."/>
            <person name="Gautier V."/>
            <person name="Ament-Velasquez S.L."/>
            <person name="Kruys A."/>
            <person name="Hutchinson M.I."/>
            <person name="Powell A.J."/>
            <person name="Barry K."/>
            <person name="Miller A.N."/>
            <person name="Grigoriev I.V."/>
            <person name="Debuchy R."/>
            <person name="Gladieux P."/>
            <person name="Thoren M.H."/>
            <person name="Johannesson H."/>
        </authorList>
    </citation>
    <scope>NUCLEOTIDE SEQUENCE</scope>
    <source>
        <strain evidence="5">CBS 103.79</strain>
    </source>
</reference>
<evidence type="ECO:0000256" key="1">
    <source>
        <dbReference type="ARBA" id="ARBA00022741"/>
    </source>
</evidence>
<evidence type="ECO:0000256" key="2">
    <source>
        <dbReference type="ARBA" id="ARBA00023134"/>
    </source>
</evidence>
<reference evidence="5" key="1">
    <citation type="journal article" date="2023" name="Mol. Phylogenet. Evol.">
        <title>Genome-scale phylogeny and comparative genomics of the fungal order Sordariales.</title>
        <authorList>
            <person name="Hensen N."/>
            <person name="Bonometti L."/>
            <person name="Westerberg I."/>
            <person name="Brannstrom I.O."/>
            <person name="Guillou S."/>
            <person name="Cros-Aarteil S."/>
            <person name="Calhoun S."/>
            <person name="Haridas S."/>
            <person name="Kuo A."/>
            <person name="Mondo S."/>
            <person name="Pangilinan J."/>
            <person name="Riley R."/>
            <person name="LaButti K."/>
            <person name="Andreopoulos B."/>
            <person name="Lipzen A."/>
            <person name="Chen C."/>
            <person name="Yan M."/>
            <person name="Daum C."/>
            <person name="Ng V."/>
            <person name="Clum A."/>
            <person name="Steindorff A."/>
            <person name="Ohm R.A."/>
            <person name="Martin F."/>
            <person name="Silar P."/>
            <person name="Natvig D.O."/>
            <person name="Lalanne C."/>
            <person name="Gautier V."/>
            <person name="Ament-Velasquez S.L."/>
            <person name="Kruys A."/>
            <person name="Hutchinson M.I."/>
            <person name="Powell A.J."/>
            <person name="Barry K."/>
            <person name="Miller A.N."/>
            <person name="Grigoriev I.V."/>
            <person name="Debuchy R."/>
            <person name="Gladieux P."/>
            <person name="Hiltunen Thoren M."/>
            <person name="Johannesson H."/>
        </authorList>
    </citation>
    <scope>NUCLEOTIDE SEQUENCE</scope>
    <source>
        <strain evidence="5">CBS 103.79</strain>
    </source>
</reference>
<evidence type="ECO:0000313" key="6">
    <source>
        <dbReference type="Proteomes" id="UP001303889"/>
    </source>
</evidence>
<feature type="domain" description="GED" evidence="3">
    <location>
        <begin position="605"/>
        <end position="696"/>
    </location>
</feature>
<dbReference type="GO" id="GO:0000266">
    <property type="term" value="P:mitochondrial fission"/>
    <property type="evidence" value="ECO:0007669"/>
    <property type="project" value="TreeGrafter"/>
</dbReference>
<dbReference type="GO" id="GO:0005525">
    <property type="term" value="F:GTP binding"/>
    <property type="evidence" value="ECO:0007669"/>
    <property type="project" value="InterPro"/>
</dbReference>
<dbReference type="Proteomes" id="UP001303889">
    <property type="component" value="Unassembled WGS sequence"/>
</dbReference>
<keyword evidence="2" id="KW-0342">GTP-binding</keyword>
<dbReference type="PROSITE" id="PS51718">
    <property type="entry name" value="G_DYNAMIN_2"/>
    <property type="match status" value="1"/>
</dbReference>
<dbReference type="PANTHER" id="PTHR11566:SF149">
    <property type="entry name" value="GTPASE, PUTATIVE (AFU_ORTHOLOGUE AFUA_6G11890)-RELATED"/>
    <property type="match status" value="1"/>
</dbReference>
<dbReference type="GO" id="GO:0016559">
    <property type="term" value="P:peroxisome fission"/>
    <property type="evidence" value="ECO:0007669"/>
    <property type="project" value="TreeGrafter"/>
</dbReference>
<dbReference type="SUPFAM" id="SSF52540">
    <property type="entry name" value="P-loop containing nucleoside triphosphate hydrolases"/>
    <property type="match status" value="1"/>
</dbReference>
<evidence type="ECO:0000259" key="4">
    <source>
        <dbReference type="PROSITE" id="PS51718"/>
    </source>
</evidence>
<dbReference type="SMART" id="SM00053">
    <property type="entry name" value="DYNc"/>
    <property type="match status" value="1"/>
</dbReference>
<dbReference type="GO" id="GO:0008017">
    <property type="term" value="F:microtubule binding"/>
    <property type="evidence" value="ECO:0007669"/>
    <property type="project" value="TreeGrafter"/>
</dbReference>
<dbReference type="CDD" id="cd08771">
    <property type="entry name" value="DLP_1"/>
    <property type="match status" value="1"/>
</dbReference>
<dbReference type="InterPro" id="IPR001401">
    <property type="entry name" value="Dynamin_GTPase"/>
</dbReference>
<dbReference type="InterPro" id="IPR000375">
    <property type="entry name" value="Dynamin_stalk"/>
</dbReference>
<proteinExistence type="predicted"/>
<dbReference type="FunFam" id="3.40.50.300:FF:001425">
    <property type="entry name" value="Dynamin GTPase, putative"/>
    <property type="match status" value="1"/>
</dbReference>
<dbReference type="EMBL" id="MU856214">
    <property type="protein sequence ID" value="KAK3897276.1"/>
    <property type="molecule type" value="Genomic_DNA"/>
</dbReference>
<dbReference type="InterPro" id="IPR030381">
    <property type="entry name" value="G_DYNAMIN_dom"/>
</dbReference>
<dbReference type="Gene3D" id="3.40.50.300">
    <property type="entry name" value="P-loop containing nucleotide triphosphate hydrolases"/>
    <property type="match status" value="1"/>
</dbReference>
<dbReference type="GO" id="GO:0016020">
    <property type="term" value="C:membrane"/>
    <property type="evidence" value="ECO:0007669"/>
    <property type="project" value="TreeGrafter"/>
</dbReference>
<dbReference type="InterPro" id="IPR045063">
    <property type="entry name" value="Dynamin_N"/>
</dbReference>
<dbReference type="InterPro" id="IPR022812">
    <property type="entry name" value="Dynamin"/>
</dbReference>
<dbReference type="GO" id="GO:0005874">
    <property type="term" value="C:microtubule"/>
    <property type="evidence" value="ECO:0007669"/>
    <property type="project" value="TreeGrafter"/>
</dbReference>
<organism evidence="5 6">
    <name type="scientific">Staphylotrichum tortipilum</name>
    <dbReference type="NCBI Taxonomy" id="2831512"/>
    <lineage>
        <taxon>Eukaryota</taxon>
        <taxon>Fungi</taxon>
        <taxon>Dikarya</taxon>
        <taxon>Ascomycota</taxon>
        <taxon>Pezizomycotina</taxon>
        <taxon>Sordariomycetes</taxon>
        <taxon>Sordariomycetidae</taxon>
        <taxon>Sordariales</taxon>
        <taxon>Chaetomiaceae</taxon>
        <taxon>Staphylotrichum</taxon>
    </lineage>
</organism>
<keyword evidence="6" id="KW-1185">Reference proteome</keyword>
<dbReference type="PRINTS" id="PR00195">
    <property type="entry name" value="DYNAMIN"/>
</dbReference>
<dbReference type="AlphaFoldDB" id="A0AAN6RPD3"/>
<dbReference type="GO" id="GO:0003924">
    <property type="term" value="F:GTPase activity"/>
    <property type="evidence" value="ECO:0007669"/>
    <property type="project" value="InterPro"/>
</dbReference>
<dbReference type="GO" id="GO:0006897">
    <property type="term" value="P:endocytosis"/>
    <property type="evidence" value="ECO:0007669"/>
    <property type="project" value="TreeGrafter"/>
</dbReference>
<gene>
    <name evidence="5" type="ORF">C8A05DRAFT_48046</name>
</gene>
<comment type="caution">
    <text evidence="5">The sequence shown here is derived from an EMBL/GenBank/DDBJ whole genome shotgun (WGS) entry which is preliminary data.</text>
</comment>
<dbReference type="PANTHER" id="PTHR11566">
    <property type="entry name" value="DYNAMIN"/>
    <property type="match status" value="1"/>
</dbReference>
<dbReference type="Pfam" id="PF00350">
    <property type="entry name" value="Dynamin_N"/>
    <property type="match status" value="1"/>
</dbReference>
<evidence type="ECO:0000313" key="5">
    <source>
        <dbReference type="EMBL" id="KAK3897276.1"/>
    </source>
</evidence>
<dbReference type="Pfam" id="PF01031">
    <property type="entry name" value="Dynamin_M"/>
    <property type="match status" value="1"/>
</dbReference>
<feature type="domain" description="Dynamin-type G" evidence="4">
    <location>
        <begin position="36"/>
        <end position="321"/>
    </location>
</feature>
<protein>
    <submittedName>
        <fullName evidence="5">Uncharacterized protein</fullName>
    </submittedName>
</protein>
<dbReference type="GO" id="GO:0005739">
    <property type="term" value="C:mitochondrion"/>
    <property type="evidence" value="ECO:0007669"/>
    <property type="project" value="TreeGrafter"/>
</dbReference>
<evidence type="ECO:0000259" key="3">
    <source>
        <dbReference type="PROSITE" id="PS51388"/>
    </source>
</evidence>
<accession>A0AAN6RPD3</accession>
<dbReference type="InterPro" id="IPR020850">
    <property type="entry name" value="GED_dom"/>
</dbReference>
<dbReference type="PROSITE" id="PS51388">
    <property type="entry name" value="GED"/>
    <property type="match status" value="1"/>
</dbReference>
<name>A0AAN6RPD3_9PEZI</name>
<sequence>MNPADGSANGTQLQSKEHRDLLDVIDRLRKQGLSRYVDLPQIIVCGDQSSGKSSALEAISGMSFPAKDNLCTRFATELILRRAPVVGIDISISPGSDRTEDEQATLEAFTYTGTLETLDLGHIIDDAKNAMGLNEASKVFSTDVLRVEVSGPSQPHLTLVDLPGLFLAGNKDQSEQDAALVEKLVLSYMKNPRTIILAVVSAKSDFALQQVTRHTREQDPRGKRTLGLITKPDTLDQGSDSEQFYIQLAQNRDVHFGLGWHVLRNRTYAERNNSAAARDTAEADFFSNGVWTSLKPSQLGVASLRLRLSHVLRNQILSQLPSVLEDVTEGIDECRATLQQLGTPRITFAEQRRHLLKVSARWSEMVRAAIDGTYTDSFFHEAADRRLRAVVQKTLAAFSEEMHLKGHAKNIIDYSDDEDSDDDTPGPHMIRRSTYINNVKMLMVDSRGRELPGTYNPLIVAELFRKQCKPWHGMVRSVLESTFHAASHTMESILQHAADEETATALLRIVVAPAMGVIRAGLWSEADKILEPHISGHPITYNHYLTDNVQKAQAQRLRLKLEEHLKSFFNTSELSSGVVTYKFDIRKLFDQLTLGMDPDPDTYSCSMATDMMEAYYKVALKTVIDSVSTLAVERCLLQKLPSILNPEVVCELPDDIVSRIAAEGPESVTKREQATGKLAVLEEAMVELRRSGTIGGQGTEGVTIV</sequence>
<dbReference type="InterPro" id="IPR027417">
    <property type="entry name" value="P-loop_NTPase"/>
</dbReference>
<dbReference type="GO" id="GO:0048312">
    <property type="term" value="P:intracellular distribution of mitochondria"/>
    <property type="evidence" value="ECO:0007669"/>
    <property type="project" value="TreeGrafter"/>
</dbReference>
<keyword evidence="1" id="KW-0547">Nucleotide-binding</keyword>